<name>A0A6J4QY76_9ACTN</name>
<keyword evidence="2 4" id="KW-0413">Isomerase</keyword>
<dbReference type="InterPro" id="IPR036986">
    <property type="entry name" value="S4_RNA-bd_sf"/>
</dbReference>
<dbReference type="Pfam" id="PF01479">
    <property type="entry name" value="S4"/>
    <property type="match status" value="1"/>
</dbReference>
<dbReference type="Gene3D" id="3.30.70.580">
    <property type="entry name" value="Pseudouridine synthase I, catalytic domain, N-terminal subdomain"/>
    <property type="match status" value="1"/>
</dbReference>
<evidence type="ECO:0000256" key="3">
    <source>
        <dbReference type="PROSITE-ProRule" id="PRU00182"/>
    </source>
</evidence>
<dbReference type="GO" id="GO:0120159">
    <property type="term" value="F:rRNA pseudouridine synthase activity"/>
    <property type="evidence" value="ECO:0007669"/>
    <property type="project" value="UniProtKB-ARBA"/>
</dbReference>
<dbReference type="InterPro" id="IPR002942">
    <property type="entry name" value="S4_RNA-bd"/>
</dbReference>
<evidence type="ECO:0000256" key="4">
    <source>
        <dbReference type="RuleBase" id="RU003887"/>
    </source>
</evidence>
<dbReference type="InterPro" id="IPR020094">
    <property type="entry name" value="TruA/RsuA/RluB/E/F_N"/>
</dbReference>
<protein>
    <recommendedName>
        <fullName evidence="4">Pseudouridine synthase</fullName>
        <ecNumber evidence="4">5.4.99.-</ecNumber>
    </recommendedName>
</protein>
<dbReference type="EC" id="5.4.99.-" evidence="4"/>
<dbReference type="InterPro" id="IPR018496">
    <property type="entry name" value="PsdUridine_synth_RsuA/RluB_CS"/>
</dbReference>
<dbReference type="InterPro" id="IPR006145">
    <property type="entry name" value="PsdUridine_synth_RsuA/RluA"/>
</dbReference>
<dbReference type="SMART" id="SM00363">
    <property type="entry name" value="S4"/>
    <property type="match status" value="1"/>
</dbReference>
<dbReference type="PANTHER" id="PTHR47683:SF2">
    <property type="entry name" value="RNA-BINDING S4 DOMAIN-CONTAINING PROTEIN"/>
    <property type="match status" value="1"/>
</dbReference>
<organism evidence="6">
    <name type="scientific">uncultured Rubrobacteraceae bacterium</name>
    <dbReference type="NCBI Taxonomy" id="349277"/>
    <lineage>
        <taxon>Bacteria</taxon>
        <taxon>Bacillati</taxon>
        <taxon>Actinomycetota</taxon>
        <taxon>Rubrobacteria</taxon>
        <taxon>Rubrobacterales</taxon>
        <taxon>Rubrobacteraceae</taxon>
        <taxon>environmental samples</taxon>
    </lineage>
</organism>
<dbReference type="GO" id="GO:0000455">
    <property type="term" value="P:enzyme-directed rRNA pseudouridine synthesis"/>
    <property type="evidence" value="ECO:0007669"/>
    <property type="project" value="UniProtKB-ARBA"/>
</dbReference>
<dbReference type="InterPro" id="IPR042092">
    <property type="entry name" value="PsdUridine_s_RsuA/RluB/E/F_cat"/>
</dbReference>
<dbReference type="AlphaFoldDB" id="A0A6J4QY76"/>
<dbReference type="NCBIfam" id="TIGR00093">
    <property type="entry name" value="pseudouridine synthase"/>
    <property type="match status" value="1"/>
</dbReference>
<keyword evidence="3" id="KW-0694">RNA-binding</keyword>
<dbReference type="GO" id="GO:0003723">
    <property type="term" value="F:RNA binding"/>
    <property type="evidence" value="ECO:0007669"/>
    <property type="project" value="UniProtKB-KW"/>
</dbReference>
<dbReference type="Gene3D" id="3.10.290.10">
    <property type="entry name" value="RNA-binding S4 domain"/>
    <property type="match status" value="1"/>
</dbReference>
<dbReference type="InterPro" id="IPR000748">
    <property type="entry name" value="PsdUridine_synth_RsuA/RluB/E/F"/>
</dbReference>
<evidence type="ECO:0000313" key="6">
    <source>
        <dbReference type="EMBL" id="CAA9458718.1"/>
    </source>
</evidence>
<dbReference type="SUPFAM" id="SSF55120">
    <property type="entry name" value="Pseudouridine synthase"/>
    <property type="match status" value="1"/>
</dbReference>
<dbReference type="InterPro" id="IPR020103">
    <property type="entry name" value="PsdUridine_synth_cat_dom_sf"/>
</dbReference>
<dbReference type="PROSITE" id="PS50889">
    <property type="entry name" value="S4"/>
    <property type="match status" value="1"/>
</dbReference>
<gene>
    <name evidence="6" type="ORF">AVDCRST_MAG02-1940</name>
</gene>
<evidence type="ECO:0000259" key="5">
    <source>
        <dbReference type="SMART" id="SM00363"/>
    </source>
</evidence>
<sequence>MRLQAFLARAGGAPSRRKAEALIEAGRVTVNGETAALGSSVFGHETVLLDGHRISLPAEHAYLALNKPAGYLTTLKDEPDKDRPTVADLMPDVPGLVPAGRLDADTTGLLILTNDGPLAHRITHPSSQIEKEYRLILKNPAPPKALEALAAGPALEDGKMSPPTLSRTEKTGGHTTLHLTIHEGRNRIIRRACVAVGLDLLSLRRVRVGPVRLGNLAEGRHRPLTEAELGALR</sequence>
<dbReference type="InterPro" id="IPR050343">
    <property type="entry name" value="RsuA_PseudoU_synthase"/>
</dbReference>
<dbReference type="PROSITE" id="PS01149">
    <property type="entry name" value="PSI_RSU"/>
    <property type="match status" value="1"/>
</dbReference>
<comment type="similarity">
    <text evidence="1 4">Belongs to the pseudouridine synthase RsuA family.</text>
</comment>
<dbReference type="Pfam" id="PF00849">
    <property type="entry name" value="PseudoU_synth_2"/>
    <property type="match status" value="1"/>
</dbReference>
<evidence type="ECO:0000256" key="1">
    <source>
        <dbReference type="ARBA" id="ARBA00008348"/>
    </source>
</evidence>
<reference evidence="6" key="1">
    <citation type="submission" date="2020-02" db="EMBL/GenBank/DDBJ databases">
        <authorList>
            <person name="Meier V. D."/>
        </authorList>
    </citation>
    <scope>NUCLEOTIDE SEQUENCE</scope>
    <source>
        <strain evidence="6">AVDCRST_MAG02</strain>
    </source>
</reference>
<dbReference type="SUPFAM" id="SSF55174">
    <property type="entry name" value="Alpha-L RNA-binding motif"/>
    <property type="match status" value="1"/>
</dbReference>
<accession>A0A6J4QY76</accession>
<feature type="domain" description="RNA-binding S4" evidence="5">
    <location>
        <begin position="1"/>
        <end position="59"/>
    </location>
</feature>
<dbReference type="EMBL" id="CADCVH010000063">
    <property type="protein sequence ID" value="CAA9458718.1"/>
    <property type="molecule type" value="Genomic_DNA"/>
</dbReference>
<dbReference type="CDD" id="cd02870">
    <property type="entry name" value="PseudoU_synth_RsuA_like"/>
    <property type="match status" value="1"/>
</dbReference>
<dbReference type="PANTHER" id="PTHR47683">
    <property type="entry name" value="PSEUDOURIDINE SYNTHASE FAMILY PROTEIN-RELATED"/>
    <property type="match status" value="1"/>
</dbReference>
<evidence type="ECO:0000256" key="2">
    <source>
        <dbReference type="ARBA" id="ARBA00023235"/>
    </source>
</evidence>
<proteinExistence type="inferred from homology"/>
<dbReference type="Gene3D" id="3.30.70.1560">
    <property type="entry name" value="Alpha-L RNA-binding motif"/>
    <property type="match status" value="1"/>
</dbReference>
<dbReference type="CDD" id="cd00165">
    <property type="entry name" value="S4"/>
    <property type="match status" value="1"/>
</dbReference>